<accession>A0ABW2T3G5</accession>
<dbReference type="Proteomes" id="UP001596514">
    <property type="component" value="Unassembled WGS sequence"/>
</dbReference>
<feature type="transmembrane region" description="Helical" evidence="1">
    <location>
        <begin position="12"/>
        <end position="31"/>
    </location>
</feature>
<comment type="caution">
    <text evidence="2">The sequence shown here is derived from an EMBL/GenBank/DDBJ whole genome shotgun (WGS) entry which is preliminary data.</text>
</comment>
<feature type="transmembrane region" description="Helical" evidence="1">
    <location>
        <begin position="37"/>
        <end position="60"/>
    </location>
</feature>
<protein>
    <submittedName>
        <fullName evidence="2">HGxxPAAW family protein</fullName>
    </submittedName>
</protein>
<dbReference type="RefSeq" id="WP_343978972.1">
    <property type="nucleotide sequence ID" value="NZ_BAAAGK010000176.1"/>
</dbReference>
<evidence type="ECO:0000256" key="1">
    <source>
        <dbReference type="SAM" id="Phobius"/>
    </source>
</evidence>
<keyword evidence="1" id="KW-0812">Transmembrane</keyword>
<name>A0ABW2T3G5_9ACTN</name>
<evidence type="ECO:0000313" key="3">
    <source>
        <dbReference type="Proteomes" id="UP001596514"/>
    </source>
</evidence>
<dbReference type="NCBIfam" id="NF041681">
    <property type="entry name" value="HGxxPAAW"/>
    <property type="match status" value="1"/>
</dbReference>
<reference evidence="3" key="1">
    <citation type="journal article" date="2019" name="Int. J. Syst. Evol. Microbiol.">
        <title>The Global Catalogue of Microorganisms (GCM) 10K type strain sequencing project: providing services to taxonomists for standard genome sequencing and annotation.</title>
        <authorList>
            <consortium name="The Broad Institute Genomics Platform"/>
            <consortium name="The Broad Institute Genome Sequencing Center for Infectious Disease"/>
            <person name="Wu L."/>
            <person name="Ma J."/>
        </authorList>
    </citation>
    <scope>NUCLEOTIDE SEQUENCE [LARGE SCALE GENOMIC DNA]</scope>
    <source>
        <strain evidence="3">JCM 10083</strain>
    </source>
</reference>
<keyword evidence="1" id="KW-0472">Membrane</keyword>
<sequence>MTARDDHWGRASSWLAVTVIMLGSAIAGTGLCTGPNWFLLWAGAAVCVIGAILVLVFRVFQDVVVDRPRTTRDRTARGVLG</sequence>
<gene>
    <name evidence="2" type="ORF">ACFQVD_23840</name>
</gene>
<evidence type="ECO:0000313" key="2">
    <source>
        <dbReference type="EMBL" id="MFC7603143.1"/>
    </source>
</evidence>
<keyword evidence="1" id="KW-1133">Transmembrane helix</keyword>
<organism evidence="2 3">
    <name type="scientific">Streptosporangium amethystogenes subsp. fukuiense</name>
    <dbReference type="NCBI Taxonomy" id="698418"/>
    <lineage>
        <taxon>Bacteria</taxon>
        <taxon>Bacillati</taxon>
        <taxon>Actinomycetota</taxon>
        <taxon>Actinomycetes</taxon>
        <taxon>Streptosporangiales</taxon>
        <taxon>Streptosporangiaceae</taxon>
        <taxon>Streptosporangium</taxon>
    </lineage>
</organism>
<proteinExistence type="predicted"/>
<dbReference type="EMBL" id="JBHTEE010000001">
    <property type="protein sequence ID" value="MFC7603143.1"/>
    <property type="molecule type" value="Genomic_DNA"/>
</dbReference>
<keyword evidence="3" id="KW-1185">Reference proteome</keyword>